<comment type="caution">
    <text evidence="1">The sequence shown here is derived from an EMBL/GenBank/DDBJ whole genome shotgun (WGS) entry which is preliminary data.</text>
</comment>
<sequence length="189" mass="20789">MSRALGPVLSGERGGSRRERAVTVIKCVGGNVRQCGREPSFCGDTACISSIPKTVLALKVAAAAGRRPDRLRCRARRDGSARRSLAQRVYVIAPVIISVERIFVEPAQQGHLPKASVGGRRLIQPEKSLRISLPRITIPAYCGLSRTRQARNPLYKQHTRAHIRALLAELLASWGHLSTKVLRYLQTIP</sequence>
<accession>A0AAV7KYR7</accession>
<gene>
    <name evidence="1" type="ORF">NDU88_000765</name>
</gene>
<evidence type="ECO:0000313" key="2">
    <source>
        <dbReference type="Proteomes" id="UP001066276"/>
    </source>
</evidence>
<evidence type="ECO:0000313" key="1">
    <source>
        <dbReference type="EMBL" id="KAJ1080570.1"/>
    </source>
</evidence>
<reference evidence="1" key="1">
    <citation type="journal article" date="2022" name="bioRxiv">
        <title>Sequencing and chromosome-scale assembly of the giantPleurodeles waltlgenome.</title>
        <authorList>
            <person name="Brown T."/>
            <person name="Elewa A."/>
            <person name="Iarovenko S."/>
            <person name="Subramanian E."/>
            <person name="Araus A.J."/>
            <person name="Petzold A."/>
            <person name="Susuki M."/>
            <person name="Suzuki K.-i.T."/>
            <person name="Hayashi T."/>
            <person name="Toyoda A."/>
            <person name="Oliveira C."/>
            <person name="Osipova E."/>
            <person name="Leigh N.D."/>
            <person name="Simon A."/>
            <person name="Yun M.H."/>
        </authorList>
    </citation>
    <scope>NUCLEOTIDE SEQUENCE</scope>
    <source>
        <strain evidence="1">20211129_DDA</strain>
        <tissue evidence="1">Liver</tissue>
    </source>
</reference>
<name>A0AAV7KYR7_PLEWA</name>
<dbReference type="AlphaFoldDB" id="A0AAV7KYR7"/>
<keyword evidence="2" id="KW-1185">Reference proteome</keyword>
<proteinExistence type="predicted"/>
<organism evidence="1 2">
    <name type="scientific">Pleurodeles waltl</name>
    <name type="common">Iberian ribbed newt</name>
    <dbReference type="NCBI Taxonomy" id="8319"/>
    <lineage>
        <taxon>Eukaryota</taxon>
        <taxon>Metazoa</taxon>
        <taxon>Chordata</taxon>
        <taxon>Craniata</taxon>
        <taxon>Vertebrata</taxon>
        <taxon>Euteleostomi</taxon>
        <taxon>Amphibia</taxon>
        <taxon>Batrachia</taxon>
        <taxon>Caudata</taxon>
        <taxon>Salamandroidea</taxon>
        <taxon>Salamandridae</taxon>
        <taxon>Pleurodelinae</taxon>
        <taxon>Pleurodeles</taxon>
    </lineage>
</organism>
<protein>
    <submittedName>
        <fullName evidence="1">Uncharacterized protein</fullName>
    </submittedName>
</protein>
<dbReference type="Proteomes" id="UP001066276">
    <property type="component" value="Chromosome 12"/>
</dbReference>
<dbReference type="EMBL" id="JANPWB010000016">
    <property type="protein sequence ID" value="KAJ1080570.1"/>
    <property type="molecule type" value="Genomic_DNA"/>
</dbReference>